<sequence>MAELSEHQPPQEADAESIPQVEEQHFPREMVPEAVQTAESGNSPQTGLPAEPTDDLSHPQNQAPLQIDEDNSSTDSAYGSSVASSSDSLGSSVTNYLYENGRRYHAYKEGEYYLPNDETEQARLDLQHHIYRLCLGGNLYCAPIKDPQSVLDIGTGTGIWAIEFADEFPGAVVIGTDLSPIQPNFVPPNVKFYVDDFEQPWDYQEVGKFDFIHWRSLSGSTGDWSKLYGQAFNNLKPGAFLEVHEYDADVYSDEDPNFEKAPWTRSWCDTLNASSTAFGKTLNVGRFHKQWMEEAGFVDIKEKVVKCPIGPWTKDPQLKELGRFERWHMNESVEAHSMALYTRVLNHSVDEAKIAFEMVRKEFNDRKLFLYTVYRFYHGRRRPEV</sequence>
<name>A0A8H8QVS2_9HELO</name>
<proteinExistence type="predicted"/>
<dbReference type="GO" id="GO:0008168">
    <property type="term" value="F:methyltransferase activity"/>
    <property type="evidence" value="ECO:0007669"/>
    <property type="project" value="TreeGrafter"/>
</dbReference>
<dbReference type="Pfam" id="PF13489">
    <property type="entry name" value="Methyltransf_23"/>
    <property type="match status" value="1"/>
</dbReference>
<keyword evidence="3" id="KW-1185">Reference proteome</keyword>
<accession>A0A8H8QVS2</accession>
<protein>
    <submittedName>
        <fullName evidence="2">Secondary metabolism regulator laeA</fullName>
    </submittedName>
</protein>
<evidence type="ECO:0000313" key="3">
    <source>
        <dbReference type="Proteomes" id="UP000431533"/>
    </source>
</evidence>
<evidence type="ECO:0000256" key="1">
    <source>
        <dbReference type="SAM" id="MobiDB-lite"/>
    </source>
</evidence>
<dbReference type="GeneID" id="41988249"/>
<organism evidence="2 3">
    <name type="scientific">Lachnellula hyalina</name>
    <dbReference type="NCBI Taxonomy" id="1316788"/>
    <lineage>
        <taxon>Eukaryota</taxon>
        <taxon>Fungi</taxon>
        <taxon>Dikarya</taxon>
        <taxon>Ascomycota</taxon>
        <taxon>Pezizomycotina</taxon>
        <taxon>Leotiomycetes</taxon>
        <taxon>Helotiales</taxon>
        <taxon>Lachnaceae</taxon>
        <taxon>Lachnellula</taxon>
    </lineage>
</organism>
<evidence type="ECO:0000313" key="2">
    <source>
        <dbReference type="EMBL" id="TVY23654.1"/>
    </source>
</evidence>
<feature type="compositionally biased region" description="Low complexity" evidence="1">
    <location>
        <begin position="73"/>
        <end position="89"/>
    </location>
</feature>
<dbReference type="PANTHER" id="PTHR43591">
    <property type="entry name" value="METHYLTRANSFERASE"/>
    <property type="match status" value="1"/>
</dbReference>
<dbReference type="AlphaFoldDB" id="A0A8H8QVS2"/>
<comment type="caution">
    <text evidence="2">The sequence shown here is derived from an EMBL/GenBank/DDBJ whole genome shotgun (WGS) entry which is preliminary data.</text>
</comment>
<dbReference type="PANTHER" id="PTHR43591:SF10">
    <property type="entry name" value="ABC TRANSMEMBRANE TYPE-1 DOMAIN-CONTAINING PROTEIN-RELATED"/>
    <property type="match status" value="1"/>
</dbReference>
<dbReference type="OrthoDB" id="2013972at2759"/>
<dbReference type="InterPro" id="IPR029063">
    <property type="entry name" value="SAM-dependent_MTases_sf"/>
</dbReference>
<feature type="region of interest" description="Disordered" evidence="1">
    <location>
        <begin position="1"/>
        <end position="89"/>
    </location>
</feature>
<feature type="compositionally biased region" description="Polar residues" evidence="1">
    <location>
        <begin position="37"/>
        <end position="46"/>
    </location>
</feature>
<reference evidence="2 3" key="1">
    <citation type="submission" date="2018-05" db="EMBL/GenBank/DDBJ databases">
        <title>Genome sequencing and assembly of the regulated plant pathogen Lachnellula willkommii and related sister species for the development of diagnostic species identification markers.</title>
        <authorList>
            <person name="Giroux E."/>
            <person name="Bilodeau G."/>
        </authorList>
    </citation>
    <scope>NUCLEOTIDE SEQUENCE [LARGE SCALE GENOMIC DNA]</scope>
    <source>
        <strain evidence="2 3">CBS 185.66</strain>
    </source>
</reference>
<dbReference type="SUPFAM" id="SSF53335">
    <property type="entry name" value="S-adenosyl-L-methionine-dependent methyltransferases"/>
    <property type="match status" value="1"/>
</dbReference>
<dbReference type="Proteomes" id="UP000431533">
    <property type="component" value="Unassembled WGS sequence"/>
</dbReference>
<dbReference type="EMBL" id="QGMH01000168">
    <property type="protein sequence ID" value="TVY23654.1"/>
    <property type="molecule type" value="Genomic_DNA"/>
</dbReference>
<feature type="compositionally biased region" description="Basic and acidic residues" evidence="1">
    <location>
        <begin position="22"/>
        <end position="31"/>
    </location>
</feature>
<dbReference type="RefSeq" id="XP_031002442.1">
    <property type="nucleotide sequence ID" value="XM_031152972.1"/>
</dbReference>
<gene>
    <name evidence="2" type="primary">laeA_1</name>
    <name evidence="2" type="ORF">LHYA1_G008051</name>
</gene>
<dbReference type="Gene3D" id="3.40.50.150">
    <property type="entry name" value="Vaccinia Virus protein VP39"/>
    <property type="match status" value="1"/>
</dbReference>
<dbReference type="CDD" id="cd02440">
    <property type="entry name" value="AdoMet_MTases"/>
    <property type="match status" value="1"/>
</dbReference>